<name>A0AAN6MHE0_9PEZI</name>
<dbReference type="Gene3D" id="2.160.10.10">
    <property type="entry name" value="Hexapeptide repeat proteins"/>
    <property type="match status" value="1"/>
</dbReference>
<evidence type="ECO:0000313" key="8">
    <source>
        <dbReference type="EMBL" id="KAK3900895.1"/>
    </source>
</evidence>
<dbReference type="GO" id="GO:0005869">
    <property type="term" value="C:dynactin complex"/>
    <property type="evidence" value="ECO:0007669"/>
    <property type="project" value="InterPro"/>
</dbReference>
<evidence type="ECO:0000256" key="1">
    <source>
        <dbReference type="ARBA" id="ARBA00004245"/>
    </source>
</evidence>
<keyword evidence="4" id="KW-0963">Cytoplasm</keyword>
<comment type="similarity">
    <text evidence="2">Belongs to the dynactin subunits 5/6 family. Dynactin subunit 6 subfamily.</text>
</comment>
<sequence>MSKRHSILPPAPSGPRPPTHLSPTLTISDSAVLTGTHSITLHGETVIHPRARLDSLAGRLTVGRRCVVHERATIGAVGASGRIVEAAVTVGDYVVVEVGAVIEAGETVVGEGTVVGVGARVGAGAVVGKHCTLTPHSEIAAGEVVPDFTVVYSNGLRRTDKRGVAELKNKGLARQIDVLRRMIPSNPAKFA</sequence>
<dbReference type="EMBL" id="MU855627">
    <property type="protein sequence ID" value="KAK3900895.1"/>
    <property type="molecule type" value="Genomic_DNA"/>
</dbReference>
<evidence type="ECO:0000256" key="6">
    <source>
        <dbReference type="ARBA" id="ARBA00034687"/>
    </source>
</evidence>
<dbReference type="InterPro" id="IPR027777">
    <property type="entry name" value="DCTN6"/>
</dbReference>
<reference evidence="8" key="2">
    <citation type="submission" date="2023-05" db="EMBL/GenBank/DDBJ databases">
        <authorList>
            <consortium name="Lawrence Berkeley National Laboratory"/>
            <person name="Steindorff A."/>
            <person name="Hensen N."/>
            <person name="Bonometti L."/>
            <person name="Westerberg I."/>
            <person name="Brannstrom I.O."/>
            <person name="Guillou S."/>
            <person name="Cros-Aarteil S."/>
            <person name="Calhoun S."/>
            <person name="Haridas S."/>
            <person name="Kuo A."/>
            <person name="Mondo S."/>
            <person name="Pangilinan J."/>
            <person name="Riley R."/>
            <person name="Labutti K."/>
            <person name="Andreopoulos B."/>
            <person name="Lipzen A."/>
            <person name="Chen C."/>
            <person name="Yanf M."/>
            <person name="Daum C."/>
            <person name="Ng V."/>
            <person name="Clum A."/>
            <person name="Ohm R."/>
            <person name="Martin F."/>
            <person name="Silar P."/>
            <person name="Natvig D."/>
            <person name="Lalanne C."/>
            <person name="Gautier V."/>
            <person name="Ament-Velasquez S.L."/>
            <person name="Kruys A."/>
            <person name="Hutchinson M.I."/>
            <person name="Powell A.J."/>
            <person name="Barry K."/>
            <person name="Miller A.N."/>
            <person name="Grigoriev I.V."/>
            <person name="Debuchy R."/>
            <person name="Gladieux P."/>
            <person name="Thoren M.H."/>
            <person name="Johannesson H."/>
        </authorList>
    </citation>
    <scope>NUCLEOTIDE SEQUENCE</scope>
    <source>
        <strain evidence="8">CBS 103.79</strain>
    </source>
</reference>
<evidence type="ECO:0000256" key="4">
    <source>
        <dbReference type="ARBA" id="ARBA00022490"/>
    </source>
</evidence>
<evidence type="ECO:0000313" key="9">
    <source>
        <dbReference type="Proteomes" id="UP001303889"/>
    </source>
</evidence>
<dbReference type="PANTHER" id="PTHR13072">
    <property type="entry name" value="DYNACTIN 6"/>
    <property type="match status" value="1"/>
</dbReference>
<organism evidence="8 9">
    <name type="scientific">Staphylotrichum tortipilum</name>
    <dbReference type="NCBI Taxonomy" id="2831512"/>
    <lineage>
        <taxon>Eukaryota</taxon>
        <taxon>Fungi</taxon>
        <taxon>Dikarya</taxon>
        <taxon>Ascomycota</taxon>
        <taxon>Pezizomycotina</taxon>
        <taxon>Sordariomycetes</taxon>
        <taxon>Sordariomycetidae</taxon>
        <taxon>Sordariales</taxon>
        <taxon>Chaetomiaceae</taxon>
        <taxon>Staphylotrichum</taxon>
    </lineage>
</organism>
<evidence type="ECO:0000256" key="5">
    <source>
        <dbReference type="ARBA" id="ARBA00023212"/>
    </source>
</evidence>
<keyword evidence="9" id="KW-1185">Reference proteome</keyword>
<dbReference type="GO" id="GO:0070840">
    <property type="term" value="F:dynein complex binding"/>
    <property type="evidence" value="ECO:0007669"/>
    <property type="project" value="TreeGrafter"/>
</dbReference>
<reference evidence="8" key="1">
    <citation type="journal article" date="2023" name="Mol. Phylogenet. Evol.">
        <title>Genome-scale phylogeny and comparative genomics of the fungal order Sordariales.</title>
        <authorList>
            <person name="Hensen N."/>
            <person name="Bonometti L."/>
            <person name="Westerberg I."/>
            <person name="Brannstrom I.O."/>
            <person name="Guillou S."/>
            <person name="Cros-Aarteil S."/>
            <person name="Calhoun S."/>
            <person name="Haridas S."/>
            <person name="Kuo A."/>
            <person name="Mondo S."/>
            <person name="Pangilinan J."/>
            <person name="Riley R."/>
            <person name="LaButti K."/>
            <person name="Andreopoulos B."/>
            <person name="Lipzen A."/>
            <person name="Chen C."/>
            <person name="Yan M."/>
            <person name="Daum C."/>
            <person name="Ng V."/>
            <person name="Clum A."/>
            <person name="Steindorff A."/>
            <person name="Ohm R.A."/>
            <person name="Martin F."/>
            <person name="Silar P."/>
            <person name="Natvig D.O."/>
            <person name="Lalanne C."/>
            <person name="Gautier V."/>
            <person name="Ament-Velasquez S.L."/>
            <person name="Kruys A."/>
            <person name="Hutchinson M.I."/>
            <person name="Powell A.J."/>
            <person name="Barry K."/>
            <person name="Miller A.N."/>
            <person name="Grigoriev I.V."/>
            <person name="Debuchy R."/>
            <person name="Gladieux P."/>
            <person name="Hiltunen Thoren M."/>
            <person name="Johannesson H."/>
        </authorList>
    </citation>
    <scope>NUCLEOTIDE SEQUENCE</scope>
    <source>
        <strain evidence="8">CBS 103.79</strain>
    </source>
</reference>
<comment type="subcellular location">
    <subcellularLocation>
        <location evidence="1">Cytoplasm</location>
        <location evidence="1">Cytoskeleton</location>
    </subcellularLocation>
</comment>
<dbReference type="GO" id="GO:0007052">
    <property type="term" value="P:mitotic spindle organization"/>
    <property type="evidence" value="ECO:0007669"/>
    <property type="project" value="TreeGrafter"/>
</dbReference>
<protein>
    <recommendedName>
        <fullName evidence="3">Dynactin subunit 6</fullName>
    </recommendedName>
</protein>
<dbReference type="InterPro" id="IPR011004">
    <property type="entry name" value="Trimer_LpxA-like_sf"/>
</dbReference>
<keyword evidence="5" id="KW-0206">Cytoskeleton</keyword>
<dbReference type="PANTHER" id="PTHR13072:SF0">
    <property type="entry name" value="DYNACTIN SUBUNIT 6"/>
    <property type="match status" value="1"/>
</dbReference>
<dbReference type="AlphaFoldDB" id="A0AAN6MHE0"/>
<evidence type="ECO:0000256" key="2">
    <source>
        <dbReference type="ARBA" id="ARBA00007719"/>
    </source>
</evidence>
<evidence type="ECO:0000256" key="3">
    <source>
        <dbReference type="ARBA" id="ARBA00016573"/>
    </source>
</evidence>
<evidence type="ECO:0000256" key="7">
    <source>
        <dbReference type="SAM" id="MobiDB-lite"/>
    </source>
</evidence>
<gene>
    <name evidence="8" type="ORF">C8A05DRAFT_16845</name>
</gene>
<dbReference type="SUPFAM" id="SSF51161">
    <property type="entry name" value="Trimeric LpxA-like enzymes"/>
    <property type="match status" value="1"/>
</dbReference>
<feature type="region of interest" description="Disordered" evidence="7">
    <location>
        <begin position="1"/>
        <end position="23"/>
    </location>
</feature>
<proteinExistence type="inferred from homology"/>
<accession>A0AAN6MHE0</accession>
<comment type="caution">
    <text evidence="8">The sequence shown here is derived from an EMBL/GenBank/DDBJ whole genome shotgun (WGS) entry which is preliminary data.</text>
</comment>
<dbReference type="Proteomes" id="UP001303889">
    <property type="component" value="Unassembled WGS sequence"/>
</dbReference>
<comment type="function">
    <text evidence="6">Part of the dynactin complex that activates the molecular motor dynein for ultra-processive transport along microtubules.</text>
</comment>
<feature type="compositionally biased region" description="Pro residues" evidence="7">
    <location>
        <begin position="9"/>
        <end position="20"/>
    </location>
</feature>